<dbReference type="PROSITE" id="PS00028">
    <property type="entry name" value="ZINC_FINGER_C2H2_1"/>
    <property type="match status" value="1"/>
</dbReference>
<proteinExistence type="predicted"/>
<dbReference type="InterPro" id="IPR002156">
    <property type="entry name" value="RNaseH_domain"/>
</dbReference>
<dbReference type="PANTHER" id="PTHR47027">
    <property type="entry name" value="REVERSE TRANSCRIPTASE DOMAIN-CONTAINING PROTEIN"/>
    <property type="match status" value="1"/>
</dbReference>
<dbReference type="InterPro" id="IPR012337">
    <property type="entry name" value="RNaseH-like_sf"/>
</dbReference>
<dbReference type="EMBL" id="LSRX01000572">
    <property type="protein sequence ID" value="OLP93697.1"/>
    <property type="molecule type" value="Genomic_DNA"/>
</dbReference>
<name>A0A1Q9DEV5_SYMMI</name>
<keyword evidence="2" id="KW-1185">Reference proteome</keyword>
<dbReference type="OrthoDB" id="410404at2759"/>
<dbReference type="SUPFAM" id="SSF53098">
    <property type="entry name" value="Ribonuclease H-like"/>
    <property type="match status" value="1"/>
</dbReference>
<protein>
    <submittedName>
        <fullName evidence="1">Uncharacterized protein</fullName>
    </submittedName>
</protein>
<dbReference type="InterPro" id="IPR036397">
    <property type="entry name" value="RNaseH_sf"/>
</dbReference>
<dbReference type="PANTHER" id="PTHR47027:SF20">
    <property type="entry name" value="REVERSE TRANSCRIPTASE-LIKE PROTEIN WITH RNA-DIRECTED DNA POLYMERASE DOMAIN"/>
    <property type="match status" value="1"/>
</dbReference>
<reference evidence="1 2" key="1">
    <citation type="submission" date="2016-02" db="EMBL/GenBank/DDBJ databases">
        <title>Genome analysis of coral dinoflagellate symbionts highlights evolutionary adaptations to a symbiotic lifestyle.</title>
        <authorList>
            <person name="Aranda M."/>
            <person name="Li Y."/>
            <person name="Liew Y.J."/>
            <person name="Baumgarten S."/>
            <person name="Simakov O."/>
            <person name="Wilson M."/>
            <person name="Piel J."/>
            <person name="Ashoor H."/>
            <person name="Bougouffa S."/>
            <person name="Bajic V.B."/>
            <person name="Ryu T."/>
            <person name="Ravasi T."/>
            <person name="Bayer T."/>
            <person name="Micklem G."/>
            <person name="Kim H."/>
            <person name="Bhak J."/>
            <person name="Lajeunesse T.C."/>
            <person name="Voolstra C.R."/>
        </authorList>
    </citation>
    <scope>NUCLEOTIDE SEQUENCE [LARGE SCALE GENOMIC DNA]</scope>
    <source>
        <strain evidence="1 2">CCMP2467</strain>
    </source>
</reference>
<evidence type="ECO:0000313" key="1">
    <source>
        <dbReference type="EMBL" id="OLP93697.1"/>
    </source>
</evidence>
<organism evidence="1 2">
    <name type="scientific">Symbiodinium microadriaticum</name>
    <name type="common">Dinoflagellate</name>
    <name type="synonym">Zooxanthella microadriatica</name>
    <dbReference type="NCBI Taxonomy" id="2951"/>
    <lineage>
        <taxon>Eukaryota</taxon>
        <taxon>Sar</taxon>
        <taxon>Alveolata</taxon>
        <taxon>Dinophyceae</taxon>
        <taxon>Suessiales</taxon>
        <taxon>Symbiodiniaceae</taxon>
        <taxon>Symbiodinium</taxon>
    </lineage>
</organism>
<gene>
    <name evidence="1" type="ORF">AK812_SmicGene24377</name>
</gene>
<dbReference type="PROSITE" id="PS50879">
    <property type="entry name" value="RNASE_H_1"/>
    <property type="match status" value="1"/>
</dbReference>
<comment type="caution">
    <text evidence="1">The sequence shown here is derived from an EMBL/GenBank/DDBJ whole genome shotgun (WGS) entry which is preliminary data.</text>
</comment>
<evidence type="ECO:0000313" key="2">
    <source>
        <dbReference type="Proteomes" id="UP000186817"/>
    </source>
</evidence>
<dbReference type="Proteomes" id="UP000186817">
    <property type="component" value="Unassembled WGS sequence"/>
</dbReference>
<sequence>MWGGHYFAAVLPHELTLQALEGYLRPLSKYDSEPFDIFVGVRDKPWPSCAMVQLKDGDVITVLLRPADPPLKYRARDLFQPEAVWATPRDWFNLHPCESVCILFRDKRYTVPNHHYYGRNLVSYVSEMLRVSPHGALMCSYPIGNLDVQGELSTFLVAVAEVPSPEQTGVTRERARDIFVLLDPRPFGQKPYFLLLHHPVIHLPTIEAMLGLSTGRGRRLGASGGSRQGDEVTVQGNATLVLYPEEISDASSESEHSDSSSPRVLPPWAEDSPSAAADVPLADADTVEAALPGDLACDPDQAFYNPWDEGADLTMGGLDFFDPTLPMGHSWNESSESSVRTLVAAGTDSPDDRSVSAQPPPALDATPSASGTYVEASGYSIQAMVYVPDFLPEIVELRVPHPFTVTELLCLLSRARDKEHSSSFPDVWPASPQPMQEFALFLAGPSWQSYTVNVLIDCRRYNECLFAKAVPHCLSRESLLLAAGVPTDAAVHVYVHGLVRPLGIDQRITLVAGMTVSIVPRGEGAPAGFELAHMLAGPEGWNSNAPFPGPHMHINSHFYVLSDSVPFTFAVEPGRQSTFRADVARAVSTEEHRLSLCKAKPRVIDAFPFGYWASDVLVATAELQRAPFPPARRPEWRFALILDQRRILRGFDWKFVTDQYIGVQTVADFYHDMCPFGHVVSIYGAPLETRDDEQVSVLCPGQVLVIEFVPESHSPTVADGPDDHSNVDDVGDSSGLPPMVLLVAALLEAGAQVLTTVTICGLKDLTRLACSSRHTEHPSIKANSLPFEFQRGDSSLPDPVSDAEAVPCLGYQTSSICTCKLLQEPDANGSTDRITDARTATRLLGGHWPFPPYAWPIEAENDADTQSSVTDLGEGVTVDIVFYLLTPDYTPEQLDLTVVLPQSLHEILDLVRTCRAEDRRALLFPELVELTPQPDPGWGLLLALPAWPYEYACVGLDLSLFDGRIFAAVALPVMDTYALCEVAGLAPHAEVDIYLPGPTFPVPRGEQFELRTGYCIIFRRPGARCPVAFHFHAMLQSHLTWEHSPVFPRDRSDNGYCVVGPEGCILFRLHTERAMYYRADIALLTHLHPTRAVLTPVNPQPTDGCLRGWECRAVIVATDRETRTVWDGDVVVPTTGVLDARPLLRGWLPLRSYEGWLNLAPIRDALNRTAPTGWAVVFPSLPDHWTWICFYSGCILVAALAPVAQATCVTPNLAQGCSLTTSTGAATRPGALENGSQGASVSCLQLYLDGAWLGTLLRGLFGPHGLGLLLFCAMRDFSDIALWASGPLVAPAHCDISLAYCLCLLAIVSRRRLLGVLLLGLLLTGAICPVAAVQLPPVHQSEHGLHANVGLRIPPLAVAACSSTVLPVPGGARPLPTPCLSDMVPRYGLCKEDDVLQHCVQNLTTLLEESAQASDHWAFMAATLVETLWEHFAEATLQPPCHRVPLALADHLPAAQVHDLTAASFAPKLSMEDLAALLSPGKWPLRESLPPSIGGPFTHMPASAFRPTVPVNISIYTDGSYLAPHSAWAFAVFASQPDAVTLVGWMAGAVVTTPEHPLWVGANRHHALVGEQFALLWALVWALQAPIGCDIRLFVDCEVALRQTTGQYGSSNQSSLACTCRSLFQALVASRPGIASTITHVRSHTGVPENELVDLLAKWAASSDSNSSHFSAHMHLAASVCRSPHLAWLWLIPEAIRHPELWPRYDGRGFTDLDRAAPRAELSPGERRGFFGLDTNTVETNDTVAFVATFCLFTLNTQTLAESAPSTDTVQNSTDTHFVGRAAFLREQFDWYGAHVVAVQEAWWREFAAKVARLCQGSQLVILGDLNVVVALHTSVPLLGSCVSVVFGFGSVSLTFSQALCTFAFGVDGWHGKLMCVTPQELLRPFCVKDEICSRWLHMLLTFARQESRCAKPYELMCPRVSMTRLPKPIMLAPAPLSRGYTVSLDPPSVAHDNNRGCQVWSWQTGTEPTPHKRSSRLARDLEHISFNPGELPTRLELEHAFRNTMLHRAFGVDGVPAEALHAAPGPASQALFSLILKRALRVEEPLHFKGGSLFAIWKGKSSPSRCDAYRGILVSSTVGKAYHSVLRSKNVPTLTTAMSPLQIGGLPQRPVTLAAHVVRMHQSWSIRSHLSQAVLFLDLREAFYRIVRPMVLGFTGSETDVQRILQAAQLPPGVPHDLRAHLQEVSLFQKEGASPWLAAVTSEALCHTWFRFEHGSLLTETGIGTRPGDNLADLIFSYVFAQVLRQVRQAIQDTAGVTLLPWHPDMLNELWPVSACATEEIPLLDCTWMDDAALVLQAHTAPALVDKLRQTAGVLLDGCLGRALLPNLDRGKTEAVVSLRGPGSRQTRAQTFRDDPATLDVNSDLWPGARIQLVPLYRHLGGHIHQSGALIREVRHRVALAWAAYTKRRKTIFAFSFVNWQDKVTIFESLVLSVLLYGAGTWNDLSVAERKCLESAYHRMAFGMMKPRYSADEARHLGASRALSLLGLPSMCTLLHLARLRHLQSCVTVSSREFWALAHVEGSWLSTARTAVTWLREHLPREDALSDARTFWTHWAGIMCDQPGRWKRLLSNAQARAIRRETWQAAGQYHRGLLAKQLRFAGGILITPPPAEWDQRYCCGPCQRTFSSRQQWSVHAFKTHGRRTLGRGILEGRQCQACMHQFATNLKLCKHLAYSTSCRHKLQVAGFHCEVGPGQGSARAEDPGAVQAPVLQAEGPVLPLASDDWLDESDRPIAEIVDCFSLLDFDSPDSTDEELWRRARLAFASVCAPTPRLRLTAETLLSQIRVETPFASRLQARLEHVLERICQADIVDWLVPAPAHIDDEPCTFRDSALVLQALEVADLQFAPVPSALVAPVFIFVGPDEWCHRAESSTPNSIAFPATECLASLARHENPTFFEGPYDGVAFVLKLVAWNGFACAPDVISSAPAFWRQLSQETFEGDLVRLTLRLWSQGVPAMLQFPESSASAIAPLLELLQGRLSDGMFLRNDWDSW</sequence>
<dbReference type="Gene3D" id="3.30.420.10">
    <property type="entry name" value="Ribonuclease H-like superfamily/Ribonuclease H"/>
    <property type="match status" value="1"/>
</dbReference>
<accession>A0A1Q9DEV5</accession>
<dbReference type="GO" id="GO:0004523">
    <property type="term" value="F:RNA-DNA hybrid ribonuclease activity"/>
    <property type="evidence" value="ECO:0007669"/>
    <property type="project" value="InterPro"/>
</dbReference>
<dbReference type="InterPro" id="IPR013087">
    <property type="entry name" value="Znf_C2H2_type"/>
</dbReference>
<dbReference type="GO" id="GO:0003676">
    <property type="term" value="F:nucleic acid binding"/>
    <property type="evidence" value="ECO:0007669"/>
    <property type="project" value="InterPro"/>
</dbReference>